<dbReference type="RefSeq" id="WP_380205052.1">
    <property type="nucleotide sequence ID" value="NZ_JBHTEK010000001.1"/>
</dbReference>
<evidence type="ECO:0000313" key="1">
    <source>
        <dbReference type="EMBL" id="MFC7669557.1"/>
    </source>
</evidence>
<protein>
    <submittedName>
        <fullName evidence="1">Uncharacterized protein</fullName>
    </submittedName>
</protein>
<dbReference type="EMBL" id="JBHTEK010000001">
    <property type="protein sequence ID" value="MFC7669557.1"/>
    <property type="molecule type" value="Genomic_DNA"/>
</dbReference>
<comment type="caution">
    <text evidence="1">The sequence shown here is derived from an EMBL/GenBank/DDBJ whole genome shotgun (WGS) entry which is preliminary data.</text>
</comment>
<proteinExistence type="predicted"/>
<evidence type="ECO:0000313" key="2">
    <source>
        <dbReference type="Proteomes" id="UP001596513"/>
    </source>
</evidence>
<name>A0ABW2U7T2_9BACT</name>
<dbReference type="Proteomes" id="UP001596513">
    <property type="component" value="Unassembled WGS sequence"/>
</dbReference>
<gene>
    <name evidence="1" type="ORF">ACFQT0_20970</name>
</gene>
<organism evidence="1 2">
    <name type="scientific">Hymenobacter humi</name>
    <dbReference type="NCBI Taxonomy" id="1411620"/>
    <lineage>
        <taxon>Bacteria</taxon>
        <taxon>Pseudomonadati</taxon>
        <taxon>Bacteroidota</taxon>
        <taxon>Cytophagia</taxon>
        <taxon>Cytophagales</taxon>
        <taxon>Hymenobacteraceae</taxon>
        <taxon>Hymenobacter</taxon>
    </lineage>
</organism>
<reference evidence="2" key="1">
    <citation type="journal article" date="2019" name="Int. J. Syst. Evol. Microbiol.">
        <title>The Global Catalogue of Microorganisms (GCM) 10K type strain sequencing project: providing services to taxonomists for standard genome sequencing and annotation.</title>
        <authorList>
            <consortium name="The Broad Institute Genomics Platform"/>
            <consortium name="The Broad Institute Genome Sequencing Center for Infectious Disease"/>
            <person name="Wu L."/>
            <person name="Ma J."/>
        </authorList>
    </citation>
    <scope>NUCLEOTIDE SEQUENCE [LARGE SCALE GENOMIC DNA]</scope>
    <source>
        <strain evidence="2">JCM 19635</strain>
    </source>
</reference>
<accession>A0ABW2U7T2</accession>
<keyword evidence="2" id="KW-1185">Reference proteome</keyword>
<sequence length="62" mass="7063">MSVARLVSKFTRSKFIQPLVRFTLSTCSPDCRKVYSRFSVELMPTFWVVPLASFSSMGRPVS</sequence>